<dbReference type="Proteomes" id="UP000198348">
    <property type="component" value="Unassembled WGS sequence"/>
</dbReference>
<accession>A0A238V305</accession>
<dbReference type="Pfam" id="PF13602">
    <property type="entry name" value="ADH_zinc_N_2"/>
    <property type="match status" value="1"/>
</dbReference>
<dbReference type="Gene3D" id="3.90.180.10">
    <property type="entry name" value="Medium-chain alcohol dehydrogenases, catalytic domain"/>
    <property type="match status" value="1"/>
</dbReference>
<organism evidence="2 3">
    <name type="scientific">Haloechinothrix alba</name>
    <dbReference type="NCBI Taxonomy" id="664784"/>
    <lineage>
        <taxon>Bacteria</taxon>
        <taxon>Bacillati</taxon>
        <taxon>Actinomycetota</taxon>
        <taxon>Actinomycetes</taxon>
        <taxon>Pseudonocardiales</taxon>
        <taxon>Pseudonocardiaceae</taxon>
        <taxon>Haloechinothrix</taxon>
    </lineage>
</organism>
<feature type="domain" description="Enoyl reductase (ER)" evidence="1">
    <location>
        <begin position="10"/>
        <end position="308"/>
    </location>
</feature>
<dbReference type="CDD" id="cd05289">
    <property type="entry name" value="MDR_like_2"/>
    <property type="match status" value="1"/>
</dbReference>
<dbReference type="SUPFAM" id="SSF51735">
    <property type="entry name" value="NAD(P)-binding Rossmann-fold domains"/>
    <property type="match status" value="1"/>
</dbReference>
<dbReference type="InterPro" id="IPR050700">
    <property type="entry name" value="YIM1/Zinc_Alcohol_DH_Fams"/>
</dbReference>
<proteinExistence type="predicted"/>
<keyword evidence="3" id="KW-1185">Reference proteome</keyword>
<dbReference type="Gene3D" id="3.40.50.720">
    <property type="entry name" value="NAD(P)-binding Rossmann-like Domain"/>
    <property type="match status" value="1"/>
</dbReference>
<dbReference type="SUPFAM" id="SSF50129">
    <property type="entry name" value="GroES-like"/>
    <property type="match status" value="1"/>
</dbReference>
<evidence type="ECO:0000313" key="2">
    <source>
        <dbReference type="EMBL" id="SNR28656.1"/>
    </source>
</evidence>
<evidence type="ECO:0000259" key="1">
    <source>
        <dbReference type="SMART" id="SM00829"/>
    </source>
</evidence>
<protein>
    <submittedName>
        <fullName evidence="2">NADPH:quinone reductase</fullName>
    </submittedName>
</protein>
<dbReference type="InterPro" id="IPR020843">
    <property type="entry name" value="ER"/>
</dbReference>
<dbReference type="InterPro" id="IPR013154">
    <property type="entry name" value="ADH-like_N"/>
</dbReference>
<dbReference type="EMBL" id="FZNW01000001">
    <property type="protein sequence ID" value="SNR28656.1"/>
    <property type="molecule type" value="Genomic_DNA"/>
</dbReference>
<dbReference type="InterPro" id="IPR036291">
    <property type="entry name" value="NAD(P)-bd_dom_sf"/>
</dbReference>
<name>A0A238V305_9PSEU</name>
<dbReference type="OrthoDB" id="3727682at2"/>
<evidence type="ECO:0000313" key="3">
    <source>
        <dbReference type="Proteomes" id="UP000198348"/>
    </source>
</evidence>
<sequence length="311" mass="32265">MKAVVINEFGEADVLSPQTVEDPVVGPDAVLVEVRAAGVNPVDWKIRRGYLQGALPHHFPLIPGWDVAGVVRAAGPAVTDYREGDEVVGYVRKDHVQNGSYAELVAAPDRTLAHKPATSGFAEAAGLPLAGLTALQLLRAVRVGDGAVVLVHAAAGGVGHLAVQIAHALGASRVIGTASPANHDFLRQLGAEPVTYGDGLADRVAGLVGGDGKVDAALDFIGGQALTDSPGLVRDAARHGTVVDAQTAGKQGGQYVFVRPDSAGLAWLGRLMDEGKLTVEVQRTYPLKQAADAHRLVEDGHVRGKVVLTVD</sequence>
<dbReference type="RefSeq" id="WP_089299565.1">
    <property type="nucleotide sequence ID" value="NZ_FZNW01000001.1"/>
</dbReference>
<gene>
    <name evidence="2" type="ORF">SAMN06265360_101244</name>
</gene>
<dbReference type="SMART" id="SM00829">
    <property type="entry name" value="PKS_ER"/>
    <property type="match status" value="1"/>
</dbReference>
<dbReference type="Pfam" id="PF08240">
    <property type="entry name" value="ADH_N"/>
    <property type="match status" value="1"/>
</dbReference>
<dbReference type="PANTHER" id="PTHR11695:SF294">
    <property type="entry name" value="RETICULON-4-INTERACTING PROTEIN 1, MITOCHONDRIAL"/>
    <property type="match status" value="1"/>
</dbReference>
<dbReference type="AlphaFoldDB" id="A0A238V305"/>
<reference evidence="2 3" key="1">
    <citation type="submission" date="2017-06" db="EMBL/GenBank/DDBJ databases">
        <authorList>
            <person name="Kim H.J."/>
            <person name="Triplett B.A."/>
        </authorList>
    </citation>
    <scope>NUCLEOTIDE SEQUENCE [LARGE SCALE GENOMIC DNA]</scope>
    <source>
        <strain evidence="2 3">DSM 45207</strain>
    </source>
</reference>
<dbReference type="PANTHER" id="PTHR11695">
    <property type="entry name" value="ALCOHOL DEHYDROGENASE RELATED"/>
    <property type="match status" value="1"/>
</dbReference>
<dbReference type="GO" id="GO:0016491">
    <property type="term" value="F:oxidoreductase activity"/>
    <property type="evidence" value="ECO:0007669"/>
    <property type="project" value="InterPro"/>
</dbReference>
<dbReference type="InterPro" id="IPR011032">
    <property type="entry name" value="GroES-like_sf"/>
</dbReference>